<keyword evidence="1" id="KW-0132">Cell division</keyword>
<dbReference type="InterPro" id="IPR027417">
    <property type="entry name" value="P-loop_NTPase"/>
</dbReference>
<accession>A0A1I0DN17</accession>
<keyword evidence="2" id="KW-1185">Reference proteome</keyword>
<keyword evidence="1" id="KW-0131">Cell cycle</keyword>
<reference evidence="2" key="1">
    <citation type="submission" date="2016-10" db="EMBL/GenBank/DDBJ databases">
        <authorList>
            <person name="Varghese N."/>
            <person name="Submissions S."/>
        </authorList>
    </citation>
    <scope>NUCLEOTIDE SEQUENCE [LARGE SCALE GENOMIC DNA]</scope>
    <source>
        <strain evidence="2">DSM 18579</strain>
    </source>
</reference>
<dbReference type="OrthoDB" id="6464784at2"/>
<name>A0A1I0DN17_9GAMM</name>
<dbReference type="SUPFAM" id="SSF52540">
    <property type="entry name" value="P-loop containing nucleoside triphosphate hydrolases"/>
    <property type="match status" value="1"/>
</dbReference>
<evidence type="ECO:0000313" key="1">
    <source>
        <dbReference type="EMBL" id="SET33740.1"/>
    </source>
</evidence>
<dbReference type="EMBL" id="FOHV01000018">
    <property type="protein sequence ID" value="SET33740.1"/>
    <property type="molecule type" value="Genomic_DNA"/>
</dbReference>
<dbReference type="Gene3D" id="3.40.50.300">
    <property type="entry name" value="P-loop containing nucleotide triphosphate hydrolases"/>
    <property type="match status" value="1"/>
</dbReference>
<evidence type="ECO:0000313" key="2">
    <source>
        <dbReference type="Proteomes" id="UP000242642"/>
    </source>
</evidence>
<gene>
    <name evidence="1" type="ORF">SAMN02583745_02040</name>
</gene>
<dbReference type="GO" id="GO:0051301">
    <property type="term" value="P:cell division"/>
    <property type="evidence" value="ECO:0007669"/>
    <property type="project" value="UniProtKB-KW"/>
</dbReference>
<dbReference type="Proteomes" id="UP000242642">
    <property type="component" value="Unassembled WGS sequence"/>
</dbReference>
<protein>
    <submittedName>
        <fullName evidence="1">Cell division inhibitor SulA</fullName>
    </submittedName>
</protein>
<dbReference type="Pfam" id="PF03846">
    <property type="entry name" value="SulA"/>
    <property type="match status" value="1"/>
</dbReference>
<dbReference type="GO" id="GO:0009432">
    <property type="term" value="P:SOS response"/>
    <property type="evidence" value="ECO:0007669"/>
    <property type="project" value="InterPro"/>
</dbReference>
<organism evidence="1 2">
    <name type="scientific">Thorsellia anophelis DSM 18579</name>
    <dbReference type="NCBI Taxonomy" id="1123402"/>
    <lineage>
        <taxon>Bacteria</taxon>
        <taxon>Pseudomonadati</taxon>
        <taxon>Pseudomonadota</taxon>
        <taxon>Gammaproteobacteria</taxon>
        <taxon>Enterobacterales</taxon>
        <taxon>Thorselliaceae</taxon>
        <taxon>Thorsellia</taxon>
    </lineage>
</organism>
<dbReference type="GO" id="GO:0051782">
    <property type="term" value="P:negative regulation of cell division"/>
    <property type="evidence" value="ECO:0007669"/>
    <property type="project" value="InterPro"/>
</dbReference>
<dbReference type="RefSeq" id="WP_093320575.1">
    <property type="nucleotide sequence ID" value="NZ_FOHV01000018.1"/>
</dbReference>
<dbReference type="InterPro" id="IPR004596">
    <property type="entry name" value="Cell_div_suppressor_SulA"/>
</dbReference>
<proteinExistence type="predicted"/>
<dbReference type="AlphaFoldDB" id="A0A1I0DN17"/>
<sequence>MKSLKNMNVFQNTKLPLHLIQSDQASSEQNKFDTLSINTNNSIIELTNKNEIELLLPSILKALCNQNKFITIIGAPRKLDKNWFKKNNLPLDKFIQINSGLPDVQTMRLTLRALSSGKSSGVISWLSDICKGQFEQLEQAASHGDSKAIILPLIEGHQ</sequence>
<dbReference type="STRING" id="1123402.SAMN02583745_02040"/>